<protein>
    <submittedName>
        <fullName evidence="1">E3 ubiquitin-protein ligase UPL2</fullName>
    </submittedName>
</protein>
<proteinExistence type="predicted"/>
<dbReference type="AlphaFoldDB" id="A0A2P2MUW3"/>
<accession>A0A2P2MUW3</accession>
<organism evidence="1">
    <name type="scientific">Rhizophora mucronata</name>
    <name type="common">Asiatic mangrove</name>
    <dbReference type="NCBI Taxonomy" id="61149"/>
    <lineage>
        <taxon>Eukaryota</taxon>
        <taxon>Viridiplantae</taxon>
        <taxon>Streptophyta</taxon>
        <taxon>Embryophyta</taxon>
        <taxon>Tracheophyta</taxon>
        <taxon>Spermatophyta</taxon>
        <taxon>Magnoliopsida</taxon>
        <taxon>eudicotyledons</taxon>
        <taxon>Gunneridae</taxon>
        <taxon>Pentapetalae</taxon>
        <taxon>rosids</taxon>
        <taxon>fabids</taxon>
        <taxon>Malpighiales</taxon>
        <taxon>Rhizophoraceae</taxon>
        <taxon>Rhizophora</taxon>
    </lineage>
</organism>
<sequence>MVLPRSSKLVVMPVLDQLIQHSWMPFLQNCVLKFSLLSRVRWHNPQILHHRIQEILTLSFLQHFLQISGPKFWHSSKHKGFNNLMNLKASLWKWIQSPSLQHFLLICEKRSSSHHLMPFLPISPLL</sequence>
<name>A0A2P2MUW3_RHIMU</name>
<evidence type="ECO:0000313" key="1">
    <source>
        <dbReference type="EMBL" id="MBX34023.1"/>
    </source>
</evidence>
<dbReference type="EMBL" id="GGEC01053539">
    <property type="protein sequence ID" value="MBX34023.1"/>
    <property type="molecule type" value="Transcribed_RNA"/>
</dbReference>
<reference evidence="1" key="1">
    <citation type="submission" date="2018-02" db="EMBL/GenBank/DDBJ databases">
        <title>Rhizophora mucronata_Transcriptome.</title>
        <authorList>
            <person name="Meera S.P."/>
            <person name="Sreeshan A."/>
            <person name="Augustine A."/>
        </authorList>
    </citation>
    <scope>NUCLEOTIDE SEQUENCE</scope>
    <source>
        <tissue evidence="1">Leaf</tissue>
    </source>
</reference>